<dbReference type="Pfam" id="PF00354">
    <property type="entry name" value="Pentaxin"/>
    <property type="match status" value="1"/>
</dbReference>
<dbReference type="InterPro" id="IPR013320">
    <property type="entry name" value="ConA-like_dom_sf"/>
</dbReference>
<keyword evidence="7" id="KW-0472">Membrane</keyword>
<dbReference type="Gene3D" id="2.60.120.200">
    <property type="match status" value="1"/>
</dbReference>
<dbReference type="PANTHER" id="PTHR19277">
    <property type="entry name" value="PENTRAXIN"/>
    <property type="match status" value="1"/>
</dbReference>
<evidence type="ECO:0000256" key="5">
    <source>
        <dbReference type="ARBA" id="ARBA00022737"/>
    </source>
</evidence>
<proteinExistence type="predicted"/>
<keyword evidence="8 10" id="KW-1015">Disulfide bond</keyword>
<evidence type="ECO:0000256" key="4">
    <source>
        <dbReference type="ARBA" id="ARBA00022729"/>
    </source>
</evidence>
<evidence type="ECO:0000259" key="11">
    <source>
        <dbReference type="Pfam" id="PF00354"/>
    </source>
</evidence>
<dbReference type="PROSITE" id="PS50068">
    <property type="entry name" value="LDLRA_2"/>
    <property type="match status" value="1"/>
</dbReference>
<evidence type="ECO:0000256" key="1">
    <source>
        <dbReference type="ARBA" id="ARBA00001913"/>
    </source>
</evidence>
<evidence type="ECO:0000256" key="7">
    <source>
        <dbReference type="ARBA" id="ARBA00023136"/>
    </source>
</evidence>
<evidence type="ECO:0000259" key="12">
    <source>
        <dbReference type="Pfam" id="PF02931"/>
    </source>
</evidence>
<dbReference type="InterPro" id="IPR018000">
    <property type="entry name" value="Neurotransmitter_ion_chnl_CS"/>
</dbReference>
<feature type="domain" description="Pentraxin (PTX)" evidence="11">
    <location>
        <begin position="27"/>
        <end position="73"/>
    </location>
</feature>
<dbReference type="InterPro" id="IPR001759">
    <property type="entry name" value="PTX_dom"/>
</dbReference>
<dbReference type="InterPro" id="IPR006202">
    <property type="entry name" value="Neur_chan_lig-bd"/>
</dbReference>
<dbReference type="CDD" id="cd00112">
    <property type="entry name" value="LDLa"/>
    <property type="match status" value="1"/>
</dbReference>
<dbReference type="PROSITE" id="PS00236">
    <property type="entry name" value="NEUROTR_ION_CHANNEL"/>
    <property type="match status" value="1"/>
</dbReference>
<comment type="cofactor">
    <cofactor evidence="1">
        <name>Ca(2+)</name>
        <dbReference type="ChEBI" id="CHEBI:29108"/>
    </cofactor>
</comment>
<accession>A0A979FTU7</accession>
<dbReference type="GO" id="GO:0016020">
    <property type="term" value="C:membrane"/>
    <property type="evidence" value="ECO:0007669"/>
    <property type="project" value="UniProtKB-SubCell"/>
</dbReference>
<dbReference type="InterPro" id="IPR016187">
    <property type="entry name" value="CTDL_fold"/>
</dbReference>
<keyword evidence="4" id="KW-0732">Signal</keyword>
<dbReference type="Pfam" id="PF02931">
    <property type="entry name" value="Neur_chan_LBD"/>
    <property type="match status" value="1"/>
</dbReference>
<protein>
    <submittedName>
        <fullName evidence="14">Uncharacterized protein LOC125178830</fullName>
    </submittedName>
</protein>
<dbReference type="AlphaFoldDB" id="A0A979FTU7"/>
<dbReference type="OrthoDB" id="6364705at2759"/>
<comment type="subcellular location">
    <subcellularLocation>
        <location evidence="2">Membrane</location>
    </subcellularLocation>
</comment>
<dbReference type="GO" id="GO:0046872">
    <property type="term" value="F:metal ion binding"/>
    <property type="evidence" value="ECO:0007669"/>
    <property type="project" value="UniProtKB-KW"/>
</dbReference>
<dbReference type="Gene3D" id="2.70.170.10">
    <property type="entry name" value="Neurotransmitter-gated ion-channel ligand-binding domain"/>
    <property type="match status" value="1"/>
</dbReference>
<dbReference type="InterPro" id="IPR036734">
    <property type="entry name" value="Neur_chan_lig-bd_sf"/>
</dbReference>
<keyword evidence="3" id="KW-0479">Metal-binding</keyword>
<name>A0A979FTU7_HYAAZ</name>
<evidence type="ECO:0000256" key="2">
    <source>
        <dbReference type="ARBA" id="ARBA00004370"/>
    </source>
</evidence>
<dbReference type="RefSeq" id="XP_047739474.1">
    <property type="nucleotide sequence ID" value="XM_047883518.1"/>
</dbReference>
<sequence length="483" mass="54679">MPTTITNLEINDEEPKSFLKGLPLNGTLIIGQEQDALSGSFSKSEILRGRIAQVNIWSRLLNQTEIISFSDCRTYLNFGYPEPDGGKNENCAGLFVRNPTWYDWACDDRRVSCAVCQRVPGRFMRLRGLCFASAEESIFELSGYVNKEAYFFGYCGWIIHRMEANHEWLIYDAVLGQSVALVQVSNKKKFPIGRNKWVLLRNQCGFVKGTSILLSLSSCSDDEFSCDSGQCLPFKFACNGVSDCRDGSDEFSCNVVLRAQDENSVVRPPSLEKITSIPTYIKTSVEVQRLTNINPSDSYIELEMVLHFTWDDFRLTFRNLQDQIEFNRLTSEEEAYVWKPTLIFYSAYNGEVSVLSSEVHVSKLGTGMLSDFNSVERASLFNRGSGLLVNTQHVSGKFACVFDVFRYPFDAHRCELLVRLGFSSERLVTFTNDRLSLVYTGANKLKEFNVQNMTAIASSVNFRNSSNTELKVKKIIGNHRLSN</sequence>
<dbReference type="Proteomes" id="UP000694843">
    <property type="component" value="Unplaced"/>
</dbReference>
<dbReference type="KEGG" id="hazt:125178830"/>
<dbReference type="PROSITE" id="PS01209">
    <property type="entry name" value="LDLRA_1"/>
    <property type="match status" value="1"/>
</dbReference>
<evidence type="ECO:0000256" key="9">
    <source>
        <dbReference type="ARBA" id="ARBA00023180"/>
    </source>
</evidence>
<evidence type="ECO:0000313" key="14">
    <source>
        <dbReference type="RefSeq" id="XP_047739474.1"/>
    </source>
</evidence>
<feature type="disulfide bond" evidence="10">
    <location>
        <begin position="226"/>
        <end position="244"/>
    </location>
</feature>
<evidence type="ECO:0000256" key="3">
    <source>
        <dbReference type="ARBA" id="ARBA00022723"/>
    </source>
</evidence>
<dbReference type="InterPro" id="IPR002172">
    <property type="entry name" value="LDrepeatLR_classA_rpt"/>
</dbReference>
<dbReference type="Gene3D" id="4.10.400.10">
    <property type="entry name" value="Low-density Lipoprotein Receptor"/>
    <property type="match status" value="1"/>
</dbReference>
<keyword evidence="13" id="KW-1185">Reference proteome</keyword>
<keyword evidence="5" id="KW-0677">Repeat</keyword>
<dbReference type="SUPFAM" id="SSF57424">
    <property type="entry name" value="LDL receptor-like module"/>
    <property type="match status" value="1"/>
</dbReference>
<organism evidence="13 14">
    <name type="scientific">Hyalella azteca</name>
    <name type="common">Amphipod</name>
    <dbReference type="NCBI Taxonomy" id="294128"/>
    <lineage>
        <taxon>Eukaryota</taxon>
        <taxon>Metazoa</taxon>
        <taxon>Ecdysozoa</taxon>
        <taxon>Arthropoda</taxon>
        <taxon>Crustacea</taxon>
        <taxon>Multicrustacea</taxon>
        <taxon>Malacostraca</taxon>
        <taxon>Eumalacostraca</taxon>
        <taxon>Peracarida</taxon>
        <taxon>Amphipoda</taxon>
        <taxon>Senticaudata</taxon>
        <taxon>Talitrida</taxon>
        <taxon>Talitroidea</taxon>
        <taxon>Hyalellidae</taxon>
        <taxon>Hyalella</taxon>
    </lineage>
</organism>
<feature type="domain" description="Neurotransmitter-gated ion-channel ligand-binding" evidence="12">
    <location>
        <begin position="266"/>
        <end position="458"/>
    </location>
</feature>
<dbReference type="PANTHER" id="PTHR19277:SF125">
    <property type="entry name" value="B6"/>
    <property type="match status" value="1"/>
</dbReference>
<keyword evidence="6" id="KW-0106">Calcium</keyword>
<keyword evidence="9" id="KW-0325">Glycoprotein</keyword>
<dbReference type="FunFam" id="4.10.400.10:FF:000034">
    <property type="entry name" value="Low-density lipoprotein receptor-related protein 2"/>
    <property type="match status" value="1"/>
</dbReference>
<evidence type="ECO:0000256" key="8">
    <source>
        <dbReference type="ARBA" id="ARBA00023157"/>
    </source>
</evidence>
<gene>
    <name evidence="14" type="primary">LOC125178830</name>
</gene>
<dbReference type="GeneID" id="125178830"/>
<dbReference type="Pfam" id="PF00057">
    <property type="entry name" value="Ldl_recept_a"/>
    <property type="match status" value="1"/>
</dbReference>
<dbReference type="SUPFAM" id="SSF56436">
    <property type="entry name" value="C-type lectin-like"/>
    <property type="match status" value="1"/>
</dbReference>
<dbReference type="GO" id="GO:0005230">
    <property type="term" value="F:extracellular ligand-gated monoatomic ion channel activity"/>
    <property type="evidence" value="ECO:0007669"/>
    <property type="project" value="InterPro"/>
</dbReference>
<evidence type="ECO:0000256" key="10">
    <source>
        <dbReference type="PROSITE-ProRule" id="PRU00124"/>
    </source>
</evidence>
<dbReference type="SUPFAM" id="SSF49899">
    <property type="entry name" value="Concanavalin A-like lectins/glucanases"/>
    <property type="match status" value="1"/>
</dbReference>
<dbReference type="CDD" id="cd00037">
    <property type="entry name" value="CLECT"/>
    <property type="match status" value="1"/>
</dbReference>
<evidence type="ECO:0000256" key="6">
    <source>
        <dbReference type="ARBA" id="ARBA00022837"/>
    </source>
</evidence>
<dbReference type="SUPFAM" id="SSF63712">
    <property type="entry name" value="Nicotinic receptor ligand binding domain-like"/>
    <property type="match status" value="1"/>
</dbReference>
<evidence type="ECO:0000313" key="13">
    <source>
        <dbReference type="Proteomes" id="UP000694843"/>
    </source>
</evidence>
<dbReference type="InterPro" id="IPR036055">
    <property type="entry name" value="LDL_receptor-like_sf"/>
</dbReference>
<dbReference type="InterPro" id="IPR051360">
    <property type="entry name" value="Neuronal_Pentraxin_Related"/>
</dbReference>
<reference evidence="14" key="1">
    <citation type="submission" date="2025-08" db="UniProtKB">
        <authorList>
            <consortium name="RefSeq"/>
        </authorList>
    </citation>
    <scope>IDENTIFICATION</scope>
    <source>
        <tissue evidence="14">Whole organism</tissue>
    </source>
</reference>
<feature type="disulfide bond" evidence="10">
    <location>
        <begin position="238"/>
        <end position="253"/>
    </location>
</feature>
<feature type="disulfide bond" evidence="10">
    <location>
        <begin position="219"/>
        <end position="231"/>
    </location>
</feature>
<dbReference type="InterPro" id="IPR023415">
    <property type="entry name" value="LDLR_class-A_CS"/>
</dbReference>
<dbReference type="SMART" id="SM00192">
    <property type="entry name" value="LDLa"/>
    <property type="match status" value="1"/>
</dbReference>